<dbReference type="SMART" id="SM00421">
    <property type="entry name" value="HTH_LUXR"/>
    <property type="match status" value="1"/>
</dbReference>
<feature type="domain" description="HTH luxR-type" evidence="4">
    <location>
        <begin position="139"/>
        <end position="204"/>
    </location>
</feature>
<dbReference type="Gene3D" id="1.10.10.10">
    <property type="entry name" value="Winged helix-like DNA-binding domain superfamily/Winged helix DNA-binding domain"/>
    <property type="match status" value="1"/>
</dbReference>
<dbReference type="Pfam" id="PF00196">
    <property type="entry name" value="GerE"/>
    <property type="match status" value="1"/>
</dbReference>
<keyword evidence="2" id="KW-0238">DNA-binding</keyword>
<dbReference type="RefSeq" id="WP_100991192.1">
    <property type="nucleotide sequence ID" value="NZ_CP025096.1"/>
</dbReference>
<gene>
    <name evidence="5" type="ORF">CWM47_25520</name>
</gene>
<organism evidence="5 6">
    <name type="scientific">Spirosoma pollinicola</name>
    <dbReference type="NCBI Taxonomy" id="2057025"/>
    <lineage>
        <taxon>Bacteria</taxon>
        <taxon>Pseudomonadati</taxon>
        <taxon>Bacteroidota</taxon>
        <taxon>Cytophagia</taxon>
        <taxon>Cytophagales</taxon>
        <taxon>Cytophagaceae</taxon>
        <taxon>Spirosoma</taxon>
    </lineage>
</organism>
<sequence length="213" mass="23778">MQWIMAPILLCRRRLTAMLLTSSTKQAGLNGYAHLSETDFIAQALATKPQFAILTHEYLEQAALFAELRQRSPHTHIVLCVLPNASAINDRLWPYLDTIEVDSICTLDELTDCLRSLVADGFYTSTLLATYTLSRAQELFPGWQELTQGERRILQKLAEGQTGPQIAETLFISPKTVNNHKAKIALKLNVCGGPGSLVKFSLLNRERLLALLQ</sequence>
<dbReference type="InterPro" id="IPR000792">
    <property type="entry name" value="Tscrpt_reg_LuxR_C"/>
</dbReference>
<dbReference type="CDD" id="cd06170">
    <property type="entry name" value="LuxR_C_like"/>
    <property type="match status" value="1"/>
</dbReference>
<dbReference type="InterPro" id="IPR016032">
    <property type="entry name" value="Sig_transdc_resp-reg_C-effctor"/>
</dbReference>
<dbReference type="PANTHER" id="PTHR44688">
    <property type="entry name" value="DNA-BINDING TRANSCRIPTIONAL ACTIVATOR DEVR_DOSR"/>
    <property type="match status" value="1"/>
</dbReference>
<proteinExistence type="predicted"/>
<dbReference type="AlphaFoldDB" id="A0A2K8Z4T2"/>
<protein>
    <recommendedName>
        <fullName evidence="4">HTH luxR-type domain-containing protein</fullName>
    </recommendedName>
</protein>
<dbReference type="SUPFAM" id="SSF46894">
    <property type="entry name" value="C-terminal effector domain of the bipartite response regulators"/>
    <property type="match status" value="1"/>
</dbReference>
<dbReference type="Proteomes" id="UP000232883">
    <property type="component" value="Chromosome"/>
</dbReference>
<dbReference type="InterPro" id="IPR036388">
    <property type="entry name" value="WH-like_DNA-bd_sf"/>
</dbReference>
<dbReference type="PROSITE" id="PS50043">
    <property type="entry name" value="HTH_LUXR_2"/>
    <property type="match status" value="1"/>
</dbReference>
<evidence type="ECO:0000313" key="5">
    <source>
        <dbReference type="EMBL" id="AUD04907.1"/>
    </source>
</evidence>
<keyword evidence="6" id="KW-1185">Reference proteome</keyword>
<dbReference type="GO" id="GO:0003677">
    <property type="term" value="F:DNA binding"/>
    <property type="evidence" value="ECO:0007669"/>
    <property type="project" value="UniProtKB-KW"/>
</dbReference>
<keyword evidence="1" id="KW-0805">Transcription regulation</keyword>
<evidence type="ECO:0000256" key="3">
    <source>
        <dbReference type="ARBA" id="ARBA00023163"/>
    </source>
</evidence>
<evidence type="ECO:0000256" key="1">
    <source>
        <dbReference type="ARBA" id="ARBA00023015"/>
    </source>
</evidence>
<dbReference type="PRINTS" id="PR00038">
    <property type="entry name" value="HTHLUXR"/>
</dbReference>
<dbReference type="EMBL" id="CP025096">
    <property type="protein sequence ID" value="AUD04907.1"/>
    <property type="molecule type" value="Genomic_DNA"/>
</dbReference>
<evidence type="ECO:0000256" key="2">
    <source>
        <dbReference type="ARBA" id="ARBA00023125"/>
    </source>
</evidence>
<dbReference type="PANTHER" id="PTHR44688:SF16">
    <property type="entry name" value="DNA-BINDING TRANSCRIPTIONAL ACTIVATOR DEVR_DOSR"/>
    <property type="match status" value="1"/>
</dbReference>
<dbReference type="OrthoDB" id="955168at2"/>
<reference evidence="5 6" key="1">
    <citation type="submission" date="2017-11" db="EMBL/GenBank/DDBJ databases">
        <title>Taxonomic description and genome sequences of Spirosoma HA7 sp. nov., isolated from pollen microhabitat of Corylus avellana.</title>
        <authorList>
            <person name="Ambika Manirajan B."/>
            <person name="Suarez C."/>
            <person name="Ratering S."/>
            <person name="Geissler-Plaum R."/>
            <person name="Cardinale M."/>
            <person name="Sylvia S."/>
        </authorList>
    </citation>
    <scope>NUCLEOTIDE SEQUENCE [LARGE SCALE GENOMIC DNA]</scope>
    <source>
        <strain evidence="5 6">HA7</strain>
    </source>
</reference>
<evidence type="ECO:0000313" key="6">
    <source>
        <dbReference type="Proteomes" id="UP000232883"/>
    </source>
</evidence>
<name>A0A2K8Z4T2_9BACT</name>
<accession>A0A2K8Z4T2</accession>
<evidence type="ECO:0000259" key="4">
    <source>
        <dbReference type="PROSITE" id="PS50043"/>
    </source>
</evidence>
<dbReference type="GO" id="GO:0006355">
    <property type="term" value="P:regulation of DNA-templated transcription"/>
    <property type="evidence" value="ECO:0007669"/>
    <property type="project" value="InterPro"/>
</dbReference>
<keyword evidence="3" id="KW-0804">Transcription</keyword>
<dbReference type="KEGG" id="spir:CWM47_25520"/>